<dbReference type="Pfam" id="PF00301">
    <property type="entry name" value="Rubredoxin"/>
    <property type="match status" value="1"/>
</dbReference>
<dbReference type="eggNOG" id="COG1773">
    <property type="taxonomic scope" value="Bacteria"/>
</dbReference>
<dbReference type="CDD" id="cd00730">
    <property type="entry name" value="rubredoxin"/>
    <property type="match status" value="1"/>
</dbReference>
<gene>
    <name evidence="9" type="ORF">SAMN04487928_101111</name>
</gene>
<comment type="similarity">
    <text evidence="1 6">Belongs to the rubredoxin family.</text>
</comment>
<dbReference type="PRINTS" id="PR00163">
    <property type="entry name" value="RUBREDOXIN"/>
</dbReference>
<proteinExistence type="inferred from homology"/>
<name>A0A1I5PQY2_9FIRM</name>
<keyword evidence="5 6" id="KW-0408">Iron</keyword>
<evidence type="ECO:0000259" key="8">
    <source>
        <dbReference type="PROSITE" id="PS50903"/>
    </source>
</evidence>
<dbReference type="GO" id="GO:0009055">
    <property type="term" value="F:electron transfer activity"/>
    <property type="evidence" value="ECO:0007669"/>
    <property type="project" value="InterPro"/>
</dbReference>
<evidence type="ECO:0000313" key="10">
    <source>
        <dbReference type="Proteomes" id="UP000182624"/>
    </source>
</evidence>
<dbReference type="PROSITE" id="PS50903">
    <property type="entry name" value="RUBREDOXIN_LIKE"/>
    <property type="match status" value="1"/>
</dbReference>
<feature type="binding site" evidence="7">
    <location>
        <position position="38"/>
    </location>
    <ligand>
        <name>Fe cation</name>
        <dbReference type="ChEBI" id="CHEBI:24875"/>
    </ligand>
</feature>
<dbReference type="OrthoDB" id="9758182at2"/>
<feature type="domain" description="Rubredoxin-like" evidence="8">
    <location>
        <begin position="2"/>
        <end position="51"/>
    </location>
</feature>
<dbReference type="SUPFAM" id="SSF57802">
    <property type="entry name" value="Rubredoxin-like"/>
    <property type="match status" value="1"/>
</dbReference>
<dbReference type="PANTHER" id="PTHR47627:SF1">
    <property type="entry name" value="RUBREDOXIN-1-RELATED"/>
    <property type="match status" value="1"/>
</dbReference>
<dbReference type="PANTHER" id="PTHR47627">
    <property type="entry name" value="RUBREDOXIN"/>
    <property type="match status" value="1"/>
</dbReference>
<dbReference type="EMBL" id="FOXO01000001">
    <property type="protein sequence ID" value="SFP36538.1"/>
    <property type="molecule type" value="Genomic_DNA"/>
</dbReference>
<keyword evidence="10" id="KW-1185">Reference proteome</keyword>
<keyword evidence="2 6" id="KW-0813">Transport</keyword>
<dbReference type="InterPro" id="IPR024922">
    <property type="entry name" value="Rubredoxin"/>
</dbReference>
<dbReference type="InterPro" id="IPR024934">
    <property type="entry name" value="Rubredoxin-like_dom"/>
</dbReference>
<sequence>MKYVCNTCGYVYDESAGDPDNGIAPGTKWDDLPADFTCPLCGVGKEDFSVEA</sequence>
<dbReference type="Gene3D" id="2.20.28.10">
    <property type="match status" value="1"/>
</dbReference>
<evidence type="ECO:0000313" key="9">
    <source>
        <dbReference type="EMBL" id="SFP36538.1"/>
    </source>
</evidence>
<dbReference type="InterPro" id="IPR024935">
    <property type="entry name" value="Rubredoxin_dom"/>
</dbReference>
<feature type="binding site" evidence="7">
    <location>
        <position position="5"/>
    </location>
    <ligand>
        <name>Fe cation</name>
        <dbReference type="ChEBI" id="CHEBI:24875"/>
    </ligand>
</feature>
<feature type="binding site" evidence="7">
    <location>
        <position position="8"/>
    </location>
    <ligand>
        <name>Fe cation</name>
        <dbReference type="ChEBI" id="CHEBI:24875"/>
    </ligand>
</feature>
<evidence type="ECO:0000256" key="6">
    <source>
        <dbReference type="PIRNR" id="PIRNR000071"/>
    </source>
</evidence>
<dbReference type="PIRSF" id="PIRSF000071">
    <property type="entry name" value="Rubredoxin"/>
    <property type="match status" value="1"/>
</dbReference>
<accession>A0A1I5PQY2</accession>
<dbReference type="Proteomes" id="UP000182624">
    <property type="component" value="Unassembled WGS sequence"/>
</dbReference>
<evidence type="ECO:0000256" key="7">
    <source>
        <dbReference type="PIRSR" id="PIRSR000071-1"/>
    </source>
</evidence>
<protein>
    <recommendedName>
        <fullName evidence="6">Rubredoxin</fullName>
    </recommendedName>
</protein>
<dbReference type="RefSeq" id="WP_074882847.1">
    <property type="nucleotide sequence ID" value="NZ_FOXO01000001.1"/>
</dbReference>
<comment type="cofactor">
    <cofactor evidence="6 7">
        <name>Fe(3+)</name>
        <dbReference type="ChEBI" id="CHEBI:29034"/>
    </cofactor>
    <text evidence="6 7">Binds 1 Fe(3+) ion per subunit.</text>
</comment>
<organism evidence="9 10">
    <name type="scientific">Butyrivibrio proteoclasticus</name>
    <dbReference type="NCBI Taxonomy" id="43305"/>
    <lineage>
        <taxon>Bacteria</taxon>
        <taxon>Bacillati</taxon>
        <taxon>Bacillota</taxon>
        <taxon>Clostridia</taxon>
        <taxon>Lachnospirales</taxon>
        <taxon>Lachnospiraceae</taxon>
        <taxon>Butyrivibrio</taxon>
    </lineage>
</organism>
<keyword evidence="4 6" id="KW-0249">Electron transport</keyword>
<dbReference type="GO" id="GO:0005506">
    <property type="term" value="F:iron ion binding"/>
    <property type="evidence" value="ECO:0007669"/>
    <property type="project" value="InterPro"/>
</dbReference>
<dbReference type="FunFam" id="2.20.28.10:FF:000001">
    <property type="entry name" value="Rubredoxin"/>
    <property type="match status" value="1"/>
</dbReference>
<dbReference type="GO" id="GO:0043448">
    <property type="term" value="P:alkane catabolic process"/>
    <property type="evidence" value="ECO:0007669"/>
    <property type="project" value="TreeGrafter"/>
</dbReference>
<dbReference type="AlphaFoldDB" id="A0A1I5PQY2"/>
<feature type="binding site" evidence="7">
    <location>
        <position position="41"/>
    </location>
    <ligand>
        <name>Fe cation</name>
        <dbReference type="ChEBI" id="CHEBI:24875"/>
    </ligand>
</feature>
<evidence type="ECO:0000256" key="4">
    <source>
        <dbReference type="ARBA" id="ARBA00022982"/>
    </source>
</evidence>
<dbReference type="InterPro" id="IPR050526">
    <property type="entry name" value="Rubredoxin_ET"/>
</dbReference>
<reference evidence="10" key="1">
    <citation type="submission" date="2016-10" db="EMBL/GenBank/DDBJ databases">
        <authorList>
            <person name="Varghese N."/>
            <person name="Submissions S."/>
        </authorList>
    </citation>
    <scope>NUCLEOTIDE SEQUENCE [LARGE SCALE GENOMIC DNA]</scope>
    <source>
        <strain evidence="10">P18</strain>
    </source>
</reference>
<evidence type="ECO:0000256" key="3">
    <source>
        <dbReference type="ARBA" id="ARBA00022723"/>
    </source>
</evidence>
<evidence type="ECO:0000256" key="2">
    <source>
        <dbReference type="ARBA" id="ARBA00022448"/>
    </source>
</evidence>
<keyword evidence="3 6" id="KW-0479">Metal-binding</keyword>
<evidence type="ECO:0000256" key="5">
    <source>
        <dbReference type="ARBA" id="ARBA00023004"/>
    </source>
</evidence>
<evidence type="ECO:0000256" key="1">
    <source>
        <dbReference type="ARBA" id="ARBA00005337"/>
    </source>
</evidence>